<evidence type="ECO:0000256" key="3">
    <source>
        <dbReference type="ARBA" id="ARBA00022676"/>
    </source>
</evidence>
<evidence type="ECO:0000256" key="1">
    <source>
        <dbReference type="ARBA" id="ARBA00004323"/>
    </source>
</evidence>
<evidence type="ECO:0000256" key="4">
    <source>
        <dbReference type="ARBA" id="ARBA00022679"/>
    </source>
</evidence>
<dbReference type="InterPro" id="IPR002659">
    <property type="entry name" value="Glyco_trans_31"/>
</dbReference>
<dbReference type="FunCoup" id="A0A6L2QAL9">
    <property type="interactions" value="56"/>
</dbReference>
<dbReference type="GO" id="GO:0000139">
    <property type="term" value="C:Golgi membrane"/>
    <property type="evidence" value="ECO:0007669"/>
    <property type="project" value="UniProtKB-SubCell"/>
</dbReference>
<dbReference type="PANTHER" id="PTHR11214:SF314">
    <property type="entry name" value="HEXOSYLTRANSFERASE"/>
    <property type="match status" value="1"/>
</dbReference>
<reference evidence="13" key="1">
    <citation type="submission" date="2020-01" db="EMBL/GenBank/DDBJ databases">
        <title>Draft genome sequence of the Termite Coptotermes fromosanus.</title>
        <authorList>
            <person name="Itakura S."/>
            <person name="Yosikawa Y."/>
            <person name="Umezawa K."/>
        </authorList>
    </citation>
    <scope>NUCLEOTIDE SEQUENCE [LARGE SCALE GENOMIC DNA]</scope>
</reference>
<dbReference type="GO" id="GO:0016758">
    <property type="term" value="F:hexosyltransferase activity"/>
    <property type="evidence" value="ECO:0007669"/>
    <property type="project" value="InterPro"/>
</dbReference>
<evidence type="ECO:0000256" key="8">
    <source>
        <dbReference type="ARBA" id="ARBA00023034"/>
    </source>
</evidence>
<evidence type="ECO:0000256" key="11">
    <source>
        <dbReference type="RuleBase" id="RU363063"/>
    </source>
</evidence>
<sequence length="445" mass="50567">MDYCRRRCDTNLYIPTFGKFVSLIYDTARRHIPEGIAIPGWSYNTSRDLRRYVLPDNLTAIIPQLDLCGSPEMFLLVVVCSAVANFKARAAIRETWASAPSINNSSSSIKVAFLLGDPDNSTLQELVEEESLHYSDIIQEGFVDSYNNLTLKSVMMLKWVLSNCHSVRYIMKTDDDMFVNINNLVRLLKLRNMSNLLVGALICGARPIADTQNKWYAPHYMYQGTVYPNYLSGTGYVMSHDVVSRLYQAALKTPLFHLEDVYLTGLCAHAAGIRPRHHPAFTYNKRRLDPCLYKDKTVVTSHRVNGSELRKVWSLINSPQLDCSGFTATTAVAAQNKTWIKRVPQDWIVLLNVAVVRNTQERKNFRVIEGVTVFEKIQFMSPQHPKLANEILMMIYQLYSKQFKIVAGVTLSHASLIKQIVSNTDRCLGRFSQSILEPRIVVSNL</sequence>
<evidence type="ECO:0000256" key="9">
    <source>
        <dbReference type="ARBA" id="ARBA00023136"/>
    </source>
</evidence>
<evidence type="ECO:0000313" key="13">
    <source>
        <dbReference type="Proteomes" id="UP000502823"/>
    </source>
</evidence>
<protein>
    <recommendedName>
        <fullName evidence="11">Hexosyltransferase</fullName>
        <ecNumber evidence="11">2.4.1.-</ecNumber>
    </recommendedName>
</protein>
<dbReference type="InParanoid" id="A0A6L2QAL9"/>
<evidence type="ECO:0000256" key="6">
    <source>
        <dbReference type="ARBA" id="ARBA00022968"/>
    </source>
</evidence>
<evidence type="ECO:0000256" key="7">
    <source>
        <dbReference type="ARBA" id="ARBA00022989"/>
    </source>
</evidence>
<evidence type="ECO:0000256" key="2">
    <source>
        <dbReference type="ARBA" id="ARBA00008661"/>
    </source>
</evidence>
<comment type="caution">
    <text evidence="12">The sequence shown here is derived from an EMBL/GenBank/DDBJ whole genome shotgun (WGS) entry which is preliminary data.</text>
</comment>
<accession>A0A6L2QAL9</accession>
<keyword evidence="5" id="KW-0812">Transmembrane</keyword>
<dbReference type="EC" id="2.4.1.-" evidence="11"/>
<keyword evidence="7" id="KW-1133">Transmembrane helix</keyword>
<keyword evidence="8 11" id="KW-0333">Golgi apparatus</keyword>
<name>A0A6L2QAL9_COPFO</name>
<evidence type="ECO:0000256" key="5">
    <source>
        <dbReference type="ARBA" id="ARBA00022692"/>
    </source>
</evidence>
<dbReference type="Gene3D" id="3.90.550.50">
    <property type="match status" value="1"/>
</dbReference>
<dbReference type="OrthoDB" id="5512589at2759"/>
<dbReference type="AlphaFoldDB" id="A0A6L2QAL9"/>
<proteinExistence type="inferred from homology"/>
<dbReference type="EMBL" id="BLKM01001341">
    <property type="protein sequence ID" value="GFG40005.1"/>
    <property type="molecule type" value="Genomic_DNA"/>
</dbReference>
<keyword evidence="3 11" id="KW-0328">Glycosyltransferase</keyword>
<evidence type="ECO:0000256" key="10">
    <source>
        <dbReference type="ARBA" id="ARBA00023180"/>
    </source>
</evidence>
<dbReference type="Pfam" id="PF01762">
    <property type="entry name" value="Galactosyl_T"/>
    <property type="match status" value="1"/>
</dbReference>
<keyword evidence="13" id="KW-1185">Reference proteome</keyword>
<gene>
    <name evidence="12" type="ORF">Cfor_12978</name>
</gene>
<keyword evidence="6" id="KW-0735">Signal-anchor</keyword>
<dbReference type="Proteomes" id="UP000502823">
    <property type="component" value="Unassembled WGS sequence"/>
</dbReference>
<comment type="similarity">
    <text evidence="2 11">Belongs to the glycosyltransferase 31 family.</text>
</comment>
<dbReference type="GO" id="GO:0006493">
    <property type="term" value="P:protein O-linked glycosylation"/>
    <property type="evidence" value="ECO:0007669"/>
    <property type="project" value="TreeGrafter"/>
</dbReference>
<keyword evidence="4" id="KW-0808">Transferase</keyword>
<organism evidence="12 13">
    <name type="scientific">Coptotermes formosanus</name>
    <name type="common">Formosan subterranean termite</name>
    <dbReference type="NCBI Taxonomy" id="36987"/>
    <lineage>
        <taxon>Eukaryota</taxon>
        <taxon>Metazoa</taxon>
        <taxon>Ecdysozoa</taxon>
        <taxon>Arthropoda</taxon>
        <taxon>Hexapoda</taxon>
        <taxon>Insecta</taxon>
        <taxon>Pterygota</taxon>
        <taxon>Neoptera</taxon>
        <taxon>Polyneoptera</taxon>
        <taxon>Dictyoptera</taxon>
        <taxon>Blattodea</taxon>
        <taxon>Blattoidea</taxon>
        <taxon>Termitoidae</taxon>
        <taxon>Rhinotermitidae</taxon>
        <taxon>Coptotermes</taxon>
    </lineage>
</organism>
<evidence type="ECO:0000313" key="12">
    <source>
        <dbReference type="EMBL" id="GFG40005.1"/>
    </source>
</evidence>
<keyword evidence="9" id="KW-0472">Membrane</keyword>
<keyword evidence="10" id="KW-0325">Glycoprotein</keyword>
<dbReference type="PANTHER" id="PTHR11214">
    <property type="entry name" value="BETA-1,3-N-ACETYLGLUCOSAMINYLTRANSFERASE"/>
    <property type="match status" value="1"/>
</dbReference>
<comment type="subcellular location">
    <subcellularLocation>
        <location evidence="1 11">Golgi apparatus membrane</location>
        <topology evidence="1 11">Single-pass type II membrane protein</topology>
    </subcellularLocation>
</comment>
<dbReference type="FunFam" id="3.90.550.50:FF:000001">
    <property type="entry name" value="Hexosyltransferase"/>
    <property type="match status" value="1"/>
</dbReference>